<sequence>TGLLGLAAAPAIAYTASWAGWFASAYGYGRNWDQATSSGWRYWVFSSARSWVDYQLQVLTFHTGLARPHAYQSWPWEWPLLLRPVAFFYESPNGCGAAKCSQAVLGVGTPVIWYGALVALIALVAWYVATRDWRAGAVLLTYGVGLLPWVYYAITDHRTMFLFYMAPIVPFMILALVLAAGLLIGPARAQGRRRAVGAAVTGALMLLAIANFAWLHPVLSAELLPYDEWYRRMFFPRWI</sequence>
<keyword evidence="1" id="KW-0328">Glycosyltransferase</keyword>
<comment type="caution">
    <text evidence="3">The sequence shown here is derived from an EMBL/GenBank/DDBJ whole genome shotgun (WGS) entry which is preliminary data.</text>
</comment>
<comment type="function">
    <text evidence="1">Protein O-mannosyltransferase that catalyzes the transfer of a single mannose residue from a polyprenol phospho-mannosyl lipidic donor to the hydroxyl group of selected serine and threonine residues in acceptor proteins.</text>
</comment>
<keyword evidence="1" id="KW-0808">Transferase</keyword>
<reference evidence="4" key="1">
    <citation type="journal article" date="2019" name="Int. J. Syst. Evol. Microbiol.">
        <title>The Global Catalogue of Microorganisms (GCM) 10K type strain sequencing project: providing services to taxonomists for standard genome sequencing and annotation.</title>
        <authorList>
            <consortium name="The Broad Institute Genomics Platform"/>
            <consortium name="The Broad Institute Genome Sequencing Center for Infectious Disease"/>
            <person name="Wu L."/>
            <person name="Ma J."/>
        </authorList>
    </citation>
    <scope>NUCLEOTIDE SEQUENCE [LARGE SCALE GENOMIC DNA]</scope>
    <source>
        <strain evidence="4">CGMCC 4.7132</strain>
    </source>
</reference>
<dbReference type="Pfam" id="PF16192">
    <property type="entry name" value="PMT_4TMC"/>
    <property type="match status" value="1"/>
</dbReference>
<organism evidence="3 4">
    <name type="scientific">Sphaerisporangium dianthi</name>
    <dbReference type="NCBI Taxonomy" id="1436120"/>
    <lineage>
        <taxon>Bacteria</taxon>
        <taxon>Bacillati</taxon>
        <taxon>Actinomycetota</taxon>
        <taxon>Actinomycetes</taxon>
        <taxon>Streptosporangiales</taxon>
        <taxon>Streptosporangiaceae</taxon>
        <taxon>Sphaerisporangium</taxon>
    </lineage>
</organism>
<comment type="similarity">
    <text evidence="1">Belongs to the glycosyltransferase 39 family.</text>
</comment>
<dbReference type="InterPro" id="IPR032421">
    <property type="entry name" value="PMT_4TMC"/>
</dbReference>
<keyword evidence="4" id="KW-1185">Reference proteome</keyword>
<name>A0ABV9CNY0_9ACTN</name>
<comment type="pathway">
    <text evidence="1">Protein modification; protein glycosylation.</text>
</comment>
<keyword evidence="1" id="KW-1133">Transmembrane helix</keyword>
<evidence type="ECO:0000256" key="1">
    <source>
        <dbReference type="RuleBase" id="RU367007"/>
    </source>
</evidence>
<proteinExistence type="inferred from homology"/>
<comment type="subcellular location">
    <subcellularLocation>
        <location evidence="1">Cell membrane</location>
    </subcellularLocation>
</comment>
<dbReference type="PANTHER" id="PTHR10050:SF46">
    <property type="entry name" value="PROTEIN O-MANNOSYL-TRANSFERASE 2"/>
    <property type="match status" value="1"/>
</dbReference>
<evidence type="ECO:0000313" key="4">
    <source>
        <dbReference type="Proteomes" id="UP001596004"/>
    </source>
</evidence>
<feature type="domain" description="Protein O-mannosyl-transferase C-terminal four TM" evidence="2">
    <location>
        <begin position="49"/>
        <end position="238"/>
    </location>
</feature>
<feature type="transmembrane region" description="Helical" evidence="1">
    <location>
        <begin position="136"/>
        <end position="154"/>
    </location>
</feature>
<dbReference type="EMBL" id="JBHSFP010000021">
    <property type="protein sequence ID" value="MFC4534197.1"/>
    <property type="molecule type" value="Genomic_DNA"/>
</dbReference>
<feature type="non-terminal residue" evidence="3">
    <location>
        <position position="1"/>
    </location>
</feature>
<accession>A0ABV9CNY0</accession>
<dbReference type="Proteomes" id="UP001596004">
    <property type="component" value="Unassembled WGS sequence"/>
</dbReference>
<gene>
    <name evidence="3" type="ORF">ACFO60_25850</name>
</gene>
<feature type="transmembrane region" description="Helical" evidence="1">
    <location>
        <begin position="111"/>
        <end position="129"/>
    </location>
</feature>
<dbReference type="InterPro" id="IPR027005">
    <property type="entry name" value="PMT-like"/>
</dbReference>
<keyword evidence="1" id="KW-0472">Membrane</keyword>
<protein>
    <recommendedName>
        <fullName evidence="1">Polyprenol-phosphate-mannose--protein mannosyltransferase</fullName>
        <ecNumber evidence="1">2.4.1.-</ecNumber>
    </recommendedName>
</protein>
<evidence type="ECO:0000313" key="3">
    <source>
        <dbReference type="EMBL" id="MFC4534197.1"/>
    </source>
</evidence>
<evidence type="ECO:0000259" key="2">
    <source>
        <dbReference type="Pfam" id="PF16192"/>
    </source>
</evidence>
<comment type="caution">
    <text evidence="1">Lacks conserved residue(s) required for the propagation of feature annotation.</text>
</comment>
<feature type="transmembrane region" description="Helical" evidence="1">
    <location>
        <begin position="160"/>
        <end position="184"/>
    </location>
</feature>
<keyword evidence="1" id="KW-1003">Cell membrane</keyword>
<feature type="transmembrane region" description="Helical" evidence="1">
    <location>
        <begin position="196"/>
        <end position="215"/>
    </location>
</feature>
<dbReference type="EC" id="2.4.1.-" evidence="1"/>
<keyword evidence="1" id="KW-0812">Transmembrane</keyword>
<dbReference type="PANTHER" id="PTHR10050">
    <property type="entry name" value="DOLICHYL-PHOSPHATE-MANNOSE--PROTEIN MANNOSYLTRANSFERASE"/>
    <property type="match status" value="1"/>
</dbReference>